<dbReference type="AlphaFoldDB" id="A0A2V3PMN9"/>
<dbReference type="Proteomes" id="UP000247973">
    <property type="component" value="Unassembled WGS sequence"/>
</dbReference>
<dbReference type="EMBL" id="QICL01000026">
    <property type="protein sequence ID" value="PXV61121.1"/>
    <property type="molecule type" value="Genomic_DNA"/>
</dbReference>
<evidence type="ECO:0000313" key="1">
    <source>
        <dbReference type="EMBL" id="PXV61121.1"/>
    </source>
</evidence>
<accession>A0A2V3PMN9</accession>
<gene>
    <name evidence="1" type="ORF">CLV62_12655</name>
</gene>
<comment type="caution">
    <text evidence="1">The sequence shown here is derived from an EMBL/GenBank/DDBJ whole genome shotgun (WGS) entry which is preliminary data.</text>
</comment>
<sequence length="128" mass="15317">MPTFKAVVRSKRADGLFLVYIRVIHNRKTDYIKTDRYVHQGNIRKGEIADQLVLNQCAYKIKTYYDKLNKEDIEDWTAKQIVEFLTKGNEKIPFYPFCEQFIAKMINNNRERTTKNYTTALNSFRVFY</sequence>
<dbReference type="RefSeq" id="WP_110311930.1">
    <property type="nucleotide sequence ID" value="NZ_QICL01000026.1"/>
</dbReference>
<evidence type="ECO:0000313" key="2">
    <source>
        <dbReference type="Proteomes" id="UP000247973"/>
    </source>
</evidence>
<keyword evidence="2" id="KW-1185">Reference proteome</keyword>
<organism evidence="1 2">
    <name type="scientific">Dysgonomonas alginatilytica</name>
    <dbReference type="NCBI Taxonomy" id="1605892"/>
    <lineage>
        <taxon>Bacteria</taxon>
        <taxon>Pseudomonadati</taxon>
        <taxon>Bacteroidota</taxon>
        <taxon>Bacteroidia</taxon>
        <taxon>Bacteroidales</taxon>
        <taxon>Dysgonomonadaceae</taxon>
        <taxon>Dysgonomonas</taxon>
    </lineage>
</organism>
<proteinExistence type="predicted"/>
<reference evidence="1 2" key="1">
    <citation type="submission" date="2018-03" db="EMBL/GenBank/DDBJ databases">
        <title>Genomic Encyclopedia of Archaeal and Bacterial Type Strains, Phase II (KMG-II): from individual species to whole genera.</title>
        <authorList>
            <person name="Goeker M."/>
        </authorList>
    </citation>
    <scope>NUCLEOTIDE SEQUENCE [LARGE SCALE GENOMIC DNA]</scope>
    <source>
        <strain evidence="1 2">DSM 100214</strain>
    </source>
</reference>
<protein>
    <submittedName>
        <fullName evidence="1">Integrase-like protein</fullName>
    </submittedName>
</protein>
<dbReference type="OrthoDB" id="997805at2"/>
<name>A0A2V3PMN9_9BACT</name>